<dbReference type="InterPro" id="IPR053091">
    <property type="entry name" value="PSII_Assembly/Photoprotect-Rel"/>
</dbReference>
<proteinExistence type="predicted"/>
<dbReference type="SUPFAM" id="SSF103511">
    <property type="entry name" value="Chlorophyll a-b binding protein"/>
    <property type="match status" value="1"/>
</dbReference>
<dbReference type="GO" id="GO:0009535">
    <property type="term" value="C:chloroplast thylakoid membrane"/>
    <property type="evidence" value="ECO:0007669"/>
    <property type="project" value="TreeGrafter"/>
</dbReference>
<keyword evidence="2" id="KW-1185">Reference proteome</keyword>
<protein>
    <submittedName>
        <fullName evidence="1">Uncharacterized protein</fullName>
    </submittedName>
</protein>
<dbReference type="EMBL" id="BSYO01000004">
    <property type="protein sequence ID" value="GMH03975.1"/>
    <property type="molecule type" value="Genomic_DNA"/>
</dbReference>
<organism evidence="1 2">
    <name type="scientific">Nepenthes gracilis</name>
    <name type="common">Slender pitcher plant</name>
    <dbReference type="NCBI Taxonomy" id="150966"/>
    <lineage>
        <taxon>Eukaryota</taxon>
        <taxon>Viridiplantae</taxon>
        <taxon>Streptophyta</taxon>
        <taxon>Embryophyta</taxon>
        <taxon>Tracheophyta</taxon>
        <taxon>Spermatophyta</taxon>
        <taxon>Magnoliopsida</taxon>
        <taxon>eudicotyledons</taxon>
        <taxon>Gunneridae</taxon>
        <taxon>Pentapetalae</taxon>
        <taxon>Caryophyllales</taxon>
        <taxon>Nepenthaceae</taxon>
        <taxon>Nepenthes</taxon>
    </lineage>
</organism>
<evidence type="ECO:0000313" key="1">
    <source>
        <dbReference type="EMBL" id="GMH03975.1"/>
    </source>
</evidence>
<dbReference type="PANTHER" id="PTHR37752:SF1">
    <property type="entry name" value="OS02G0610700 PROTEIN"/>
    <property type="match status" value="1"/>
</dbReference>
<accession>A0AAD3XGT4</accession>
<sequence>MSARVHSSLSSVDRYGRGHGCLLSGCAPRSSLFPAHRFASAPIIKWHFSGDPDARLLTKRTKSHTFHILAKANFSSGKKEVIMVDPLEAKRIAAKEMEEIQAKEKLKRKCRAEAINGAWAMIGLMAGLVIEGHTGKSILSQLAGYLDAIIGFFSR</sequence>
<reference evidence="1" key="1">
    <citation type="submission" date="2023-05" db="EMBL/GenBank/DDBJ databases">
        <title>Nepenthes gracilis genome sequencing.</title>
        <authorList>
            <person name="Fukushima K."/>
        </authorList>
    </citation>
    <scope>NUCLEOTIDE SEQUENCE</scope>
    <source>
        <strain evidence="1">SING2019-196</strain>
    </source>
</reference>
<evidence type="ECO:0000313" key="2">
    <source>
        <dbReference type="Proteomes" id="UP001279734"/>
    </source>
</evidence>
<comment type="caution">
    <text evidence="1">The sequence shown here is derived from an EMBL/GenBank/DDBJ whole genome shotgun (WGS) entry which is preliminary data.</text>
</comment>
<gene>
    <name evidence="1" type="ORF">Nepgr_005814</name>
</gene>
<dbReference type="PANTHER" id="PTHR37752">
    <property type="entry name" value="OS02G0610700 PROTEIN"/>
    <property type="match status" value="1"/>
</dbReference>
<name>A0AAD3XGT4_NEPGR</name>
<dbReference type="AlphaFoldDB" id="A0AAD3XGT4"/>
<dbReference type="Proteomes" id="UP001279734">
    <property type="component" value="Unassembled WGS sequence"/>
</dbReference>